<dbReference type="Gene3D" id="1.10.238.10">
    <property type="entry name" value="EF-hand"/>
    <property type="match status" value="3"/>
</dbReference>
<dbReference type="InterPro" id="IPR011992">
    <property type="entry name" value="EF-hand-dom_pair"/>
</dbReference>
<keyword evidence="3" id="KW-0813">Transport</keyword>
<evidence type="ECO:0000256" key="1">
    <source>
        <dbReference type="ARBA" id="ARBA00004273"/>
    </source>
</evidence>
<comment type="caution">
    <text evidence="15">The sequence shown here is derived from an EMBL/GenBank/DDBJ whole genome shotgun (WGS) entry which is preliminary data.</text>
</comment>
<evidence type="ECO:0000256" key="13">
    <source>
        <dbReference type="ARBA" id="ARBA00038333"/>
    </source>
</evidence>
<keyword evidence="16" id="KW-1185">Reference proteome</keyword>
<dbReference type="InterPro" id="IPR002048">
    <property type="entry name" value="EF_hand_dom"/>
</dbReference>
<evidence type="ECO:0000256" key="9">
    <source>
        <dbReference type="ARBA" id="ARBA00022946"/>
    </source>
</evidence>
<evidence type="ECO:0000256" key="7">
    <source>
        <dbReference type="ARBA" id="ARBA00022792"/>
    </source>
</evidence>
<dbReference type="GO" id="GO:1990246">
    <property type="term" value="C:uniplex complex"/>
    <property type="evidence" value="ECO:0007669"/>
    <property type="project" value="TreeGrafter"/>
</dbReference>
<comment type="similarity">
    <text evidence="13">Belongs to the MICU1 family. MICU1 subfamily.</text>
</comment>
<keyword evidence="8" id="KW-0106">Calcium</keyword>
<proteinExistence type="inferred from homology"/>
<dbReference type="EMBL" id="JAYKXN010000008">
    <property type="protein sequence ID" value="KAK7265169.1"/>
    <property type="molecule type" value="Genomic_DNA"/>
</dbReference>
<feature type="domain" description="EF-hand" evidence="14">
    <location>
        <begin position="409"/>
        <end position="444"/>
    </location>
</feature>
<dbReference type="Pfam" id="PF13833">
    <property type="entry name" value="EF-hand_8"/>
    <property type="match status" value="1"/>
</dbReference>
<dbReference type="PANTHER" id="PTHR12294:SF1">
    <property type="entry name" value="CALCIUM UPTAKE PROTEIN 1, MITOCHONDRIAL"/>
    <property type="match status" value="1"/>
</dbReference>
<evidence type="ECO:0000313" key="15">
    <source>
        <dbReference type="EMBL" id="KAK7265169.1"/>
    </source>
</evidence>
<dbReference type="GO" id="GO:0051560">
    <property type="term" value="P:mitochondrial calcium ion homeostasis"/>
    <property type="evidence" value="ECO:0007669"/>
    <property type="project" value="TreeGrafter"/>
</dbReference>
<accession>A0AAN9EWQ2</accession>
<dbReference type="AlphaFoldDB" id="A0AAN9EWQ2"/>
<dbReference type="SMART" id="SM00054">
    <property type="entry name" value="EFh"/>
    <property type="match status" value="4"/>
</dbReference>
<dbReference type="CDD" id="cd00051">
    <property type="entry name" value="EFh"/>
    <property type="match status" value="1"/>
</dbReference>
<dbReference type="PANTHER" id="PTHR12294">
    <property type="entry name" value="EF HAND DOMAIN FAMILY A1,A2-RELATED"/>
    <property type="match status" value="1"/>
</dbReference>
<evidence type="ECO:0000256" key="3">
    <source>
        <dbReference type="ARBA" id="ARBA00022448"/>
    </source>
</evidence>
<protein>
    <recommendedName>
        <fullName evidence="14">EF-hand domain-containing protein</fullName>
    </recommendedName>
</protein>
<keyword evidence="12" id="KW-0472">Membrane</keyword>
<dbReference type="InterPro" id="IPR018247">
    <property type="entry name" value="EF_Hand_1_Ca_BS"/>
</dbReference>
<dbReference type="InterPro" id="IPR039800">
    <property type="entry name" value="MICU1/2/3"/>
</dbReference>
<organism evidence="15 16">
    <name type="scientific">Clitoria ternatea</name>
    <name type="common">Butterfly pea</name>
    <dbReference type="NCBI Taxonomy" id="43366"/>
    <lineage>
        <taxon>Eukaryota</taxon>
        <taxon>Viridiplantae</taxon>
        <taxon>Streptophyta</taxon>
        <taxon>Embryophyta</taxon>
        <taxon>Tracheophyta</taxon>
        <taxon>Spermatophyta</taxon>
        <taxon>Magnoliopsida</taxon>
        <taxon>eudicotyledons</taxon>
        <taxon>Gunneridae</taxon>
        <taxon>Pentapetalae</taxon>
        <taxon>rosids</taxon>
        <taxon>fabids</taxon>
        <taxon>Fabales</taxon>
        <taxon>Fabaceae</taxon>
        <taxon>Papilionoideae</taxon>
        <taxon>50 kb inversion clade</taxon>
        <taxon>NPAAA clade</taxon>
        <taxon>indigoferoid/millettioid clade</taxon>
        <taxon>Phaseoleae</taxon>
        <taxon>Clitoria</taxon>
    </lineage>
</organism>
<keyword evidence="5" id="KW-0479">Metal-binding</keyword>
<keyword evidence="11" id="KW-0496">Mitochondrion</keyword>
<reference evidence="15 16" key="1">
    <citation type="submission" date="2024-01" db="EMBL/GenBank/DDBJ databases">
        <title>The genomes of 5 underutilized Papilionoideae crops provide insights into root nodulation and disease resistance.</title>
        <authorList>
            <person name="Yuan L."/>
        </authorList>
    </citation>
    <scope>NUCLEOTIDE SEQUENCE [LARGE SCALE GENOMIC DNA]</scope>
    <source>
        <strain evidence="15">LY-2023</strain>
        <tissue evidence="15">Leaf</tissue>
    </source>
</reference>
<dbReference type="SUPFAM" id="SSF47473">
    <property type="entry name" value="EF-hand"/>
    <property type="match status" value="2"/>
</dbReference>
<keyword evidence="9" id="KW-0809">Transit peptide</keyword>
<dbReference type="GO" id="GO:0036444">
    <property type="term" value="P:calcium import into the mitochondrion"/>
    <property type="evidence" value="ECO:0007669"/>
    <property type="project" value="TreeGrafter"/>
</dbReference>
<name>A0AAN9EWQ2_CLITE</name>
<dbReference type="CDD" id="cd15900">
    <property type="entry name" value="EFh_MICU"/>
    <property type="match status" value="1"/>
</dbReference>
<comment type="subcellular location">
    <subcellularLocation>
        <location evidence="1">Mitochondrion inner membrane</location>
    </subcellularLocation>
    <subcellularLocation>
        <location evidence="2">Mitochondrion intermembrane space</location>
    </subcellularLocation>
</comment>
<keyword evidence="6" id="KW-0677">Repeat</keyword>
<evidence type="ECO:0000256" key="11">
    <source>
        <dbReference type="ARBA" id="ARBA00023128"/>
    </source>
</evidence>
<evidence type="ECO:0000256" key="12">
    <source>
        <dbReference type="ARBA" id="ARBA00023136"/>
    </source>
</evidence>
<keyword evidence="4" id="KW-0109">Calcium transport</keyword>
<dbReference type="Pfam" id="PF13499">
    <property type="entry name" value="EF-hand_7"/>
    <property type="match status" value="1"/>
</dbReference>
<evidence type="ECO:0000256" key="6">
    <source>
        <dbReference type="ARBA" id="ARBA00022737"/>
    </source>
</evidence>
<dbReference type="PROSITE" id="PS50222">
    <property type="entry name" value="EF_HAND_2"/>
    <property type="match status" value="2"/>
</dbReference>
<feature type="domain" description="EF-hand" evidence="14">
    <location>
        <begin position="217"/>
        <end position="252"/>
    </location>
</feature>
<evidence type="ECO:0000256" key="2">
    <source>
        <dbReference type="ARBA" id="ARBA00004569"/>
    </source>
</evidence>
<evidence type="ECO:0000256" key="10">
    <source>
        <dbReference type="ARBA" id="ARBA00023065"/>
    </source>
</evidence>
<sequence length="468" mass="53575">MFSWSRRFQLSLQHNIRPFCTQSQRSTSSSSSSSHGGSGYYDNNSRLGDFESFLRSITSGVVVVASTLGFWYFSYSSSPPTTSLHSFADYTTQDQLQQNIENKSKFLFNDGFRRRVFFNYEKRIRLQSPPEKVFEYFASIRTPSGEFLMTPADLMRAIVPVFPPSESNRVREGFLRGEQVTGELQCEPSEFFMLFDTNNDGLISFAEYIFFVTLLGIPESSFSVAFKMFDLNNNGEIDRKEFKKVMALMRSQNRQASNHRDGRRLGIKTSIENGGLLEYFFGKDGKTFLQHERFVQFLRDLHDEILRLEFSHYDYNKKGTITAKDFALSLVASADVNNINKLLDRVEELNSDAHLRDLRISYEEFQAFAELRKKLQQFSLAIFSFGKVNGVLTKSDFQRAASQVCGVCITDKVVDIIFHVFDANCDGNLSVIEFVRVIHKREKTAPLFGFEGIVSCCLHCVSSAKLQF</sequence>
<evidence type="ECO:0000256" key="4">
    <source>
        <dbReference type="ARBA" id="ARBA00022568"/>
    </source>
</evidence>
<evidence type="ECO:0000256" key="8">
    <source>
        <dbReference type="ARBA" id="ARBA00022837"/>
    </source>
</evidence>
<gene>
    <name evidence="15" type="ORF">RJT34_32785</name>
</gene>
<dbReference type="PROSITE" id="PS00018">
    <property type="entry name" value="EF_HAND_1"/>
    <property type="match status" value="2"/>
</dbReference>
<keyword evidence="7" id="KW-0999">Mitochondrion inner membrane</keyword>
<evidence type="ECO:0000256" key="5">
    <source>
        <dbReference type="ARBA" id="ARBA00022723"/>
    </source>
</evidence>
<keyword evidence="10" id="KW-0406">Ion transport</keyword>
<dbReference type="GO" id="GO:0005509">
    <property type="term" value="F:calcium ion binding"/>
    <property type="evidence" value="ECO:0007669"/>
    <property type="project" value="InterPro"/>
</dbReference>
<dbReference type="GO" id="GO:0005758">
    <property type="term" value="C:mitochondrial intermembrane space"/>
    <property type="evidence" value="ECO:0007669"/>
    <property type="project" value="UniProtKB-SubCell"/>
</dbReference>
<dbReference type="Proteomes" id="UP001359559">
    <property type="component" value="Unassembled WGS sequence"/>
</dbReference>
<evidence type="ECO:0000259" key="14">
    <source>
        <dbReference type="PROSITE" id="PS50222"/>
    </source>
</evidence>
<evidence type="ECO:0000313" key="16">
    <source>
        <dbReference type="Proteomes" id="UP001359559"/>
    </source>
</evidence>